<name>A0AAN5CWB0_9BILA</name>
<dbReference type="Proteomes" id="UP001328107">
    <property type="component" value="Unassembled WGS sequence"/>
</dbReference>
<gene>
    <name evidence="1" type="ORF">PMAYCL1PPCAC_22401</name>
</gene>
<protein>
    <submittedName>
        <fullName evidence="1">Uncharacterized protein</fullName>
    </submittedName>
</protein>
<dbReference type="AlphaFoldDB" id="A0AAN5CWB0"/>
<evidence type="ECO:0000313" key="1">
    <source>
        <dbReference type="EMBL" id="GMR52206.1"/>
    </source>
</evidence>
<accession>A0AAN5CWB0</accession>
<comment type="caution">
    <text evidence="1">The sequence shown here is derived from an EMBL/GenBank/DDBJ whole genome shotgun (WGS) entry which is preliminary data.</text>
</comment>
<organism evidence="1 2">
    <name type="scientific">Pristionchus mayeri</name>
    <dbReference type="NCBI Taxonomy" id="1317129"/>
    <lineage>
        <taxon>Eukaryota</taxon>
        <taxon>Metazoa</taxon>
        <taxon>Ecdysozoa</taxon>
        <taxon>Nematoda</taxon>
        <taxon>Chromadorea</taxon>
        <taxon>Rhabditida</taxon>
        <taxon>Rhabditina</taxon>
        <taxon>Diplogasteromorpha</taxon>
        <taxon>Diplogasteroidea</taxon>
        <taxon>Neodiplogasteridae</taxon>
        <taxon>Pristionchus</taxon>
    </lineage>
</organism>
<keyword evidence="2" id="KW-1185">Reference proteome</keyword>
<evidence type="ECO:0000313" key="2">
    <source>
        <dbReference type="Proteomes" id="UP001328107"/>
    </source>
</evidence>
<feature type="non-terminal residue" evidence="1">
    <location>
        <position position="1"/>
    </location>
</feature>
<reference evidence="2" key="1">
    <citation type="submission" date="2022-10" db="EMBL/GenBank/DDBJ databases">
        <title>Genome assembly of Pristionchus species.</title>
        <authorList>
            <person name="Yoshida K."/>
            <person name="Sommer R.J."/>
        </authorList>
    </citation>
    <scope>NUCLEOTIDE SEQUENCE [LARGE SCALE GENOMIC DNA]</scope>
    <source>
        <strain evidence="2">RS5460</strain>
    </source>
</reference>
<proteinExistence type="predicted"/>
<dbReference type="EMBL" id="BTRK01000005">
    <property type="protein sequence ID" value="GMR52206.1"/>
    <property type="molecule type" value="Genomic_DNA"/>
</dbReference>
<sequence>PWLPLPSVLPSPNLRRVDKSAVQGPQIYSISHLVQSAQISQHSNLFHVWQSLDFRSRLRSAHRTMSYFGLTRMPVHVIDESALAHKVFAALRARKLLSFSPFGFLLNFWHCSHSLLEPFFILCTHSIL</sequence>